<accession>A0A3Q0ILA8</accession>
<dbReference type="SMART" id="SM00408">
    <property type="entry name" value="IGc2"/>
    <property type="match status" value="1"/>
</dbReference>
<dbReference type="PANTHER" id="PTHR21261">
    <property type="entry name" value="BEAT PROTEIN"/>
    <property type="match status" value="1"/>
</dbReference>
<dbReference type="PaxDb" id="121845-A0A3Q0ILA8"/>
<dbReference type="PROSITE" id="PS50835">
    <property type="entry name" value="IG_LIKE"/>
    <property type="match status" value="1"/>
</dbReference>
<dbReference type="AlphaFoldDB" id="A0A3Q0ILA8"/>
<dbReference type="CDD" id="cd00096">
    <property type="entry name" value="Ig"/>
    <property type="match status" value="1"/>
</dbReference>
<dbReference type="InterPro" id="IPR013151">
    <property type="entry name" value="Immunoglobulin_dom"/>
</dbReference>
<evidence type="ECO:0000313" key="3">
    <source>
        <dbReference type="RefSeq" id="XP_026677071.1"/>
    </source>
</evidence>
<dbReference type="InterPro" id="IPR036179">
    <property type="entry name" value="Ig-like_dom_sf"/>
</dbReference>
<evidence type="ECO:0000259" key="1">
    <source>
        <dbReference type="PROSITE" id="PS50835"/>
    </source>
</evidence>
<dbReference type="PANTHER" id="PTHR21261:SF15">
    <property type="entry name" value="BEATEN PATH IIIA, ISOFORM D-RELATED"/>
    <property type="match status" value="1"/>
</dbReference>
<dbReference type="SUPFAM" id="SSF48726">
    <property type="entry name" value="Immunoglobulin"/>
    <property type="match status" value="1"/>
</dbReference>
<dbReference type="InterPro" id="IPR003598">
    <property type="entry name" value="Ig_sub2"/>
</dbReference>
<feature type="domain" description="Ig-like" evidence="1">
    <location>
        <begin position="30"/>
        <end position="119"/>
    </location>
</feature>
<dbReference type="InterPro" id="IPR013783">
    <property type="entry name" value="Ig-like_fold"/>
</dbReference>
<organism evidence="2 3">
    <name type="scientific">Diaphorina citri</name>
    <name type="common">Asian citrus psyllid</name>
    <dbReference type="NCBI Taxonomy" id="121845"/>
    <lineage>
        <taxon>Eukaryota</taxon>
        <taxon>Metazoa</taxon>
        <taxon>Ecdysozoa</taxon>
        <taxon>Arthropoda</taxon>
        <taxon>Hexapoda</taxon>
        <taxon>Insecta</taxon>
        <taxon>Pterygota</taxon>
        <taxon>Neoptera</taxon>
        <taxon>Paraneoptera</taxon>
        <taxon>Hemiptera</taxon>
        <taxon>Sternorrhyncha</taxon>
        <taxon>Psylloidea</taxon>
        <taxon>Psyllidae</taxon>
        <taxon>Diaphorininae</taxon>
        <taxon>Diaphorina</taxon>
    </lineage>
</organism>
<protein>
    <submittedName>
        <fullName evidence="3">Uncharacterized protein LOC103506131</fullName>
    </submittedName>
</protein>
<dbReference type="STRING" id="121845.A0A3Q0ILA8"/>
<gene>
    <name evidence="3" type="primary">LOC103506131</name>
</gene>
<dbReference type="RefSeq" id="XP_026677071.1">
    <property type="nucleotide sequence ID" value="XM_026821270.1"/>
</dbReference>
<proteinExistence type="predicted"/>
<name>A0A3Q0ILA8_DIACI</name>
<dbReference type="KEGG" id="dci:103506131"/>
<evidence type="ECO:0000313" key="2">
    <source>
        <dbReference type="Proteomes" id="UP000079169"/>
    </source>
</evidence>
<dbReference type="InterPro" id="IPR007110">
    <property type="entry name" value="Ig-like_dom"/>
</dbReference>
<keyword evidence="2" id="KW-1185">Reference proteome</keyword>
<dbReference type="FunFam" id="2.60.40.10:FF:000437">
    <property type="entry name" value="Beat-IIIc, isoform A"/>
    <property type="match status" value="1"/>
</dbReference>
<dbReference type="Proteomes" id="UP000079169">
    <property type="component" value="Unplaced"/>
</dbReference>
<reference evidence="3" key="1">
    <citation type="submission" date="2025-08" db="UniProtKB">
        <authorList>
            <consortium name="RefSeq"/>
        </authorList>
    </citation>
    <scope>IDENTIFICATION</scope>
</reference>
<dbReference type="InterPro" id="IPR003599">
    <property type="entry name" value="Ig_sub"/>
</dbReference>
<dbReference type="GeneID" id="103506131"/>
<sequence>MNYEEKDYSLTHVTCLRGVHIRIPTSVIPGQTVTMICSYDLEGDPLYTVKWYKGRSEFFRYVPKELPHTRVFPYPGINVDVSQSNSNQVVLRDVQMDIAGKYRCEVSADAPSFHTDMVSSYMHVVQCKIKFILSL</sequence>
<dbReference type="SMART" id="SM00409">
    <property type="entry name" value="IG"/>
    <property type="match status" value="1"/>
</dbReference>
<dbReference type="Gene3D" id="2.60.40.10">
    <property type="entry name" value="Immunoglobulins"/>
    <property type="match status" value="1"/>
</dbReference>
<dbReference type="Pfam" id="PF00047">
    <property type="entry name" value="ig"/>
    <property type="match status" value="1"/>
</dbReference>